<proteinExistence type="predicted"/>
<dbReference type="PANTHER" id="PTHR44586">
    <property type="entry name" value="F-BOX DOMAIN CONTAINING PROTEIN, EXPRESSED"/>
    <property type="match status" value="1"/>
</dbReference>
<organism evidence="3 4">
    <name type="scientific">Setaria italica</name>
    <name type="common">Foxtail millet</name>
    <name type="synonym">Panicum italicum</name>
    <dbReference type="NCBI Taxonomy" id="4555"/>
    <lineage>
        <taxon>Eukaryota</taxon>
        <taxon>Viridiplantae</taxon>
        <taxon>Streptophyta</taxon>
        <taxon>Embryophyta</taxon>
        <taxon>Tracheophyta</taxon>
        <taxon>Spermatophyta</taxon>
        <taxon>Magnoliopsida</taxon>
        <taxon>Liliopsida</taxon>
        <taxon>Poales</taxon>
        <taxon>Poaceae</taxon>
        <taxon>PACMAD clade</taxon>
        <taxon>Panicoideae</taxon>
        <taxon>Panicodae</taxon>
        <taxon>Paniceae</taxon>
        <taxon>Cenchrinae</taxon>
        <taxon>Setaria</taxon>
    </lineage>
</organism>
<dbReference type="PANTHER" id="PTHR44586:SF23">
    <property type="entry name" value="F-BOX DOMAIN-CONTAINING PROTEIN"/>
    <property type="match status" value="1"/>
</dbReference>
<dbReference type="FunCoup" id="K3Y0X6">
    <property type="interactions" value="385"/>
</dbReference>
<dbReference type="Proteomes" id="UP000004995">
    <property type="component" value="Unassembled WGS sequence"/>
</dbReference>
<sequence>MATLYPDWAGLPQEMVATVMRALDIPDLFRAGTVCSSWYAAYSDVRRVRIPITDAAPCLLYSARDNGDASDATLYSPSSGGKAFKVRLPDPPLGSRALVGSSHGWLAAADEASNLHLVNPLTGAQVALPPVMALYHVESSVDEQGSLEYSVQEGEDPDDPVRYPAQKLRLFLYYKVAMSCSPSKVRDRIVLLLHRPDGQISFAHIGDDKWTQITDQTLKWDSGYRDALYNKNDGLFCVLSFDGSMLTSDPSDPSSPVAKDIVLAADRWFFSFHSAKRV</sequence>
<dbReference type="EnsemblPlants" id="KQL11363">
    <property type="protein sequence ID" value="KQL11363"/>
    <property type="gene ID" value="SETIT_007838mg"/>
</dbReference>
<dbReference type="Gramene" id="KQL11363">
    <property type="protein sequence ID" value="KQL11363"/>
    <property type="gene ID" value="SETIT_007838mg"/>
</dbReference>
<dbReference type="eggNOG" id="ENOG502R5W8">
    <property type="taxonomic scope" value="Eukaryota"/>
</dbReference>
<dbReference type="AlphaFoldDB" id="K3Y0X6"/>
<dbReference type="OMA" id="TSILWAR"/>
<reference evidence="3" key="2">
    <citation type="submission" date="2018-08" db="UniProtKB">
        <authorList>
            <consortium name="EnsemblPlants"/>
        </authorList>
    </citation>
    <scope>IDENTIFICATION</scope>
    <source>
        <strain evidence="3">Yugu1</strain>
    </source>
</reference>
<dbReference type="SUPFAM" id="SSF81383">
    <property type="entry name" value="F-box domain"/>
    <property type="match status" value="1"/>
</dbReference>
<dbReference type="Pfam" id="PF03478">
    <property type="entry name" value="Beta-prop_KIB1-4"/>
    <property type="match status" value="1"/>
</dbReference>
<dbReference type="STRING" id="4555.K3Y0X6"/>
<dbReference type="InterPro" id="IPR005174">
    <property type="entry name" value="KIB1-4_b-propeller"/>
</dbReference>
<reference evidence="4" key="1">
    <citation type="journal article" date="2012" name="Nat. Biotechnol.">
        <title>Reference genome sequence of the model plant Setaria.</title>
        <authorList>
            <person name="Bennetzen J.L."/>
            <person name="Schmutz J."/>
            <person name="Wang H."/>
            <person name="Percifield R."/>
            <person name="Hawkins J."/>
            <person name="Pontaroli A.C."/>
            <person name="Estep M."/>
            <person name="Feng L."/>
            <person name="Vaughn J.N."/>
            <person name="Grimwood J."/>
            <person name="Jenkins J."/>
            <person name="Barry K."/>
            <person name="Lindquist E."/>
            <person name="Hellsten U."/>
            <person name="Deshpande S."/>
            <person name="Wang X."/>
            <person name="Wu X."/>
            <person name="Mitros T."/>
            <person name="Triplett J."/>
            <person name="Yang X."/>
            <person name="Ye C.Y."/>
            <person name="Mauro-Herrera M."/>
            <person name="Wang L."/>
            <person name="Li P."/>
            <person name="Sharma M."/>
            <person name="Sharma R."/>
            <person name="Ronald P.C."/>
            <person name="Panaud O."/>
            <person name="Kellogg E.A."/>
            <person name="Brutnell T.P."/>
            <person name="Doust A.N."/>
            <person name="Tuskan G.A."/>
            <person name="Rokhsar D."/>
            <person name="Devos K.M."/>
        </authorList>
    </citation>
    <scope>NUCLEOTIDE SEQUENCE [LARGE SCALE GENOMIC DNA]</scope>
    <source>
        <strain evidence="4">cv. Yugu1</strain>
    </source>
</reference>
<accession>K3Y0X6</accession>
<evidence type="ECO:0000259" key="2">
    <source>
        <dbReference type="Pfam" id="PF12937"/>
    </source>
</evidence>
<dbReference type="InterPro" id="IPR001810">
    <property type="entry name" value="F-box_dom"/>
</dbReference>
<keyword evidence="4" id="KW-1185">Reference proteome</keyword>
<feature type="domain" description="KIB1-4 beta-propeller" evidence="1">
    <location>
        <begin position="74"/>
        <end position="254"/>
    </location>
</feature>
<protein>
    <recommendedName>
        <fullName evidence="5">F-box domain-containing protein</fullName>
    </recommendedName>
</protein>
<evidence type="ECO:0000259" key="1">
    <source>
        <dbReference type="Pfam" id="PF03478"/>
    </source>
</evidence>
<name>K3Y0X6_SETIT</name>
<dbReference type="InParanoid" id="K3Y0X6"/>
<feature type="domain" description="F-box" evidence="2">
    <location>
        <begin position="8"/>
        <end position="44"/>
    </location>
</feature>
<dbReference type="InterPro" id="IPR036047">
    <property type="entry name" value="F-box-like_dom_sf"/>
</dbReference>
<dbReference type="Pfam" id="PF12937">
    <property type="entry name" value="F-box-like"/>
    <property type="match status" value="1"/>
</dbReference>
<dbReference type="EMBL" id="AGNK02002604">
    <property type="status" value="NOT_ANNOTATED_CDS"/>
    <property type="molecule type" value="Genomic_DNA"/>
</dbReference>
<dbReference type="HOGENOM" id="CLU_019286_14_1_1"/>
<evidence type="ECO:0000313" key="3">
    <source>
        <dbReference type="EnsemblPlants" id="KQL11363"/>
    </source>
</evidence>
<evidence type="ECO:0008006" key="5">
    <source>
        <dbReference type="Google" id="ProtNLM"/>
    </source>
</evidence>
<dbReference type="Gene3D" id="1.20.1280.50">
    <property type="match status" value="1"/>
</dbReference>
<evidence type="ECO:0000313" key="4">
    <source>
        <dbReference type="Proteomes" id="UP000004995"/>
    </source>
</evidence>